<evidence type="ECO:0000313" key="3">
    <source>
        <dbReference type="Proteomes" id="UP001596972"/>
    </source>
</evidence>
<feature type="signal peptide" evidence="1">
    <location>
        <begin position="1"/>
        <end position="21"/>
    </location>
</feature>
<protein>
    <submittedName>
        <fullName evidence="2">Uncharacterized protein</fullName>
    </submittedName>
</protein>
<proteinExistence type="predicted"/>
<evidence type="ECO:0000256" key="1">
    <source>
        <dbReference type="SAM" id="SignalP"/>
    </source>
</evidence>
<dbReference type="EMBL" id="JBHTJA010000004">
    <property type="protein sequence ID" value="MFD0899579.1"/>
    <property type="molecule type" value="Genomic_DNA"/>
</dbReference>
<keyword evidence="1" id="KW-0732">Signal</keyword>
<organism evidence="2 3">
    <name type="scientific">Actinomadura sediminis</name>
    <dbReference type="NCBI Taxonomy" id="1038904"/>
    <lineage>
        <taxon>Bacteria</taxon>
        <taxon>Bacillati</taxon>
        <taxon>Actinomycetota</taxon>
        <taxon>Actinomycetes</taxon>
        <taxon>Streptosporangiales</taxon>
        <taxon>Thermomonosporaceae</taxon>
        <taxon>Actinomadura</taxon>
    </lineage>
</organism>
<keyword evidence="3" id="KW-1185">Reference proteome</keyword>
<reference evidence="3" key="1">
    <citation type="journal article" date="2019" name="Int. J. Syst. Evol. Microbiol.">
        <title>The Global Catalogue of Microorganisms (GCM) 10K type strain sequencing project: providing services to taxonomists for standard genome sequencing and annotation.</title>
        <authorList>
            <consortium name="The Broad Institute Genomics Platform"/>
            <consortium name="The Broad Institute Genome Sequencing Center for Infectious Disease"/>
            <person name="Wu L."/>
            <person name="Ma J."/>
        </authorList>
    </citation>
    <scope>NUCLEOTIDE SEQUENCE [LARGE SCALE GENOMIC DNA]</scope>
    <source>
        <strain evidence="3">JCM 31202</strain>
    </source>
</reference>
<sequence>MPKQRNAAVLAVTVAALAVTAAVAPAASARPDKKEPKVASVTGWGEMRRTYHQDQDVRAFAFDARATPYANAEGDFPGAPNAATGTVRISHHSPDLNKTITASGRVDSLTTAPGYAVLTAVIDEVDEGGPDWVGRRLGFSVYDGGKDKPGRTRDRVGYGWEFMNLTQNENGEWAENLHTGTGMAPAPFGPVTRGGFTVVHTDLPPVPGS</sequence>
<feature type="chain" id="PRO_5046597064" evidence="1">
    <location>
        <begin position="22"/>
        <end position="209"/>
    </location>
</feature>
<evidence type="ECO:0000313" key="2">
    <source>
        <dbReference type="EMBL" id="MFD0899579.1"/>
    </source>
</evidence>
<name>A0ABW3ELW0_9ACTN</name>
<accession>A0ABW3ELW0</accession>
<dbReference type="RefSeq" id="WP_378296440.1">
    <property type="nucleotide sequence ID" value="NZ_JBHTJA010000004.1"/>
</dbReference>
<comment type="caution">
    <text evidence="2">The sequence shown here is derived from an EMBL/GenBank/DDBJ whole genome shotgun (WGS) entry which is preliminary data.</text>
</comment>
<dbReference type="Proteomes" id="UP001596972">
    <property type="component" value="Unassembled WGS sequence"/>
</dbReference>
<gene>
    <name evidence="2" type="ORF">ACFQ11_04205</name>
</gene>